<evidence type="ECO:0000313" key="5">
    <source>
        <dbReference type="Proteomes" id="UP000266915"/>
    </source>
</evidence>
<organism evidence="4 5">
    <name type="scientific">Plantibacter flavus</name>
    <dbReference type="NCBI Taxonomy" id="150123"/>
    <lineage>
        <taxon>Bacteria</taxon>
        <taxon>Bacillati</taxon>
        <taxon>Actinomycetota</taxon>
        <taxon>Actinomycetes</taxon>
        <taxon>Micrococcales</taxon>
        <taxon>Microbacteriaceae</taxon>
        <taxon>Plantibacter</taxon>
    </lineage>
</organism>
<comment type="caution">
    <text evidence="4">The sequence shown here is derived from an EMBL/GenBank/DDBJ whole genome shotgun (WGS) entry which is preliminary data.</text>
</comment>
<comment type="cofactor">
    <cofactor evidence="2">
        <name>Mn(2+)</name>
        <dbReference type="ChEBI" id="CHEBI:29035"/>
    </cofactor>
    <text evidence="2">The Mn(2+) ion enhances activity.</text>
</comment>
<sequence length="428" mass="43854">MTDQPIATAALVQQEAASLAVSLAPVYQDLHANPELSFAEHRTAALVADRITGLGYGVATGIGGTGVVGVLENGEGPTVLLRADMDGLPVLEETGLDYASVARGVDPEGNDVPVMHACGHDVHVTCLLGAAELLAARRDTWSGTLVVLFQPAEEAGGGAQAMVDDDLYARVPKPDIVFGQHVGPLPAGVVGTHAGPSFAATDAYRVTFHGRGGHGSRPQSTIDPIVMAASAVVRLQSIVSREVAGTDTAVLTVGTMHAGTKNNIIPDTAQIGVNIRSYEPHVRDRVVGSMERIIRAEAAASGAEREPAIEHTEAFPVLVNDPAATGAVTAVFADAFGANRVVDPGLVTGSEDVGMLATAADAPIVYWILGGADPQAFAAAYASGRMEQDLPGNHSSKFAPLIHPTLDTGIAALSLAALSRLSGTAATA</sequence>
<dbReference type="AlphaFoldDB" id="A0A3N2C7Q1"/>
<reference evidence="4 5" key="1">
    <citation type="submission" date="2018-11" db="EMBL/GenBank/DDBJ databases">
        <title>Sequencing the genomes of 1000 actinobacteria strains.</title>
        <authorList>
            <person name="Klenk H.-P."/>
        </authorList>
    </citation>
    <scope>NUCLEOTIDE SEQUENCE [LARGE SCALE GENOMIC DNA]</scope>
    <source>
        <strain evidence="4 5">DSM 14012</strain>
    </source>
</reference>
<gene>
    <name evidence="4" type="ORF">EDD42_3651</name>
</gene>
<dbReference type="GO" id="GO:0046872">
    <property type="term" value="F:metal ion binding"/>
    <property type="evidence" value="ECO:0007669"/>
    <property type="project" value="UniProtKB-KW"/>
</dbReference>
<dbReference type="RefSeq" id="WP_085511355.1">
    <property type="nucleotide sequence ID" value="NZ_FXAP01000002.1"/>
</dbReference>
<dbReference type="InterPro" id="IPR036264">
    <property type="entry name" value="Bact_exopeptidase_dim_dom"/>
</dbReference>
<dbReference type="SUPFAM" id="SSF55031">
    <property type="entry name" value="Bacterial exopeptidase dimerisation domain"/>
    <property type="match status" value="1"/>
</dbReference>
<dbReference type="InterPro" id="IPR017439">
    <property type="entry name" value="Amidohydrolase"/>
</dbReference>
<evidence type="ECO:0000259" key="3">
    <source>
        <dbReference type="Pfam" id="PF07687"/>
    </source>
</evidence>
<dbReference type="InterPro" id="IPR011650">
    <property type="entry name" value="Peptidase_M20_dimer"/>
</dbReference>
<dbReference type="GO" id="GO:0050118">
    <property type="term" value="F:N-acetyldiaminopimelate deacetylase activity"/>
    <property type="evidence" value="ECO:0007669"/>
    <property type="project" value="UniProtKB-ARBA"/>
</dbReference>
<dbReference type="PANTHER" id="PTHR11014:SF63">
    <property type="entry name" value="METALLOPEPTIDASE, PUTATIVE (AFU_ORTHOLOGUE AFUA_6G09600)-RELATED"/>
    <property type="match status" value="1"/>
</dbReference>
<evidence type="ECO:0000313" key="4">
    <source>
        <dbReference type="EMBL" id="ROR83539.1"/>
    </source>
</evidence>
<keyword evidence="2" id="KW-0464">Manganese</keyword>
<feature type="domain" description="Peptidase M20 dimerisation" evidence="3">
    <location>
        <begin position="204"/>
        <end position="299"/>
    </location>
</feature>
<dbReference type="GO" id="GO:0019877">
    <property type="term" value="P:diaminopimelate biosynthetic process"/>
    <property type="evidence" value="ECO:0007669"/>
    <property type="project" value="UniProtKB-ARBA"/>
</dbReference>
<proteinExistence type="predicted"/>
<dbReference type="EMBL" id="RKHL01000001">
    <property type="protein sequence ID" value="ROR83539.1"/>
    <property type="molecule type" value="Genomic_DNA"/>
</dbReference>
<dbReference type="Pfam" id="PF01546">
    <property type="entry name" value="Peptidase_M20"/>
    <property type="match status" value="1"/>
</dbReference>
<dbReference type="Gene3D" id="3.30.70.360">
    <property type="match status" value="1"/>
</dbReference>
<feature type="binding site" evidence="2">
    <location>
        <position position="154"/>
    </location>
    <ligand>
        <name>Mn(2+)</name>
        <dbReference type="ChEBI" id="CHEBI:29035"/>
        <label>2</label>
    </ligand>
</feature>
<dbReference type="PIRSF" id="PIRSF005962">
    <property type="entry name" value="Pept_M20D_amidohydro"/>
    <property type="match status" value="1"/>
</dbReference>
<evidence type="ECO:0000256" key="1">
    <source>
        <dbReference type="ARBA" id="ARBA00022801"/>
    </source>
</evidence>
<dbReference type="SUPFAM" id="SSF53187">
    <property type="entry name" value="Zn-dependent exopeptidases"/>
    <property type="match status" value="1"/>
</dbReference>
<accession>A0A3N2C7Q1</accession>
<feature type="binding site" evidence="2">
    <location>
        <position position="120"/>
    </location>
    <ligand>
        <name>Mn(2+)</name>
        <dbReference type="ChEBI" id="CHEBI:29035"/>
        <label>2</label>
    </ligand>
</feature>
<dbReference type="PANTHER" id="PTHR11014">
    <property type="entry name" value="PEPTIDASE M20 FAMILY MEMBER"/>
    <property type="match status" value="1"/>
</dbReference>
<feature type="binding site" evidence="2">
    <location>
        <position position="118"/>
    </location>
    <ligand>
        <name>Mn(2+)</name>
        <dbReference type="ChEBI" id="CHEBI:29035"/>
        <label>2</label>
    </ligand>
</feature>
<dbReference type="Gene3D" id="3.40.630.10">
    <property type="entry name" value="Zn peptidases"/>
    <property type="match status" value="1"/>
</dbReference>
<name>A0A3N2C7Q1_9MICO</name>
<keyword evidence="1 4" id="KW-0378">Hydrolase</keyword>
<dbReference type="InterPro" id="IPR002933">
    <property type="entry name" value="Peptidase_M20"/>
</dbReference>
<dbReference type="FunFam" id="3.30.70.360:FF:000001">
    <property type="entry name" value="N-acetyldiaminopimelate deacetylase"/>
    <property type="match status" value="1"/>
</dbReference>
<keyword evidence="2" id="KW-0479">Metal-binding</keyword>
<dbReference type="Proteomes" id="UP000266915">
    <property type="component" value="Unassembled WGS sequence"/>
</dbReference>
<feature type="binding site" evidence="2">
    <location>
        <position position="181"/>
    </location>
    <ligand>
        <name>Mn(2+)</name>
        <dbReference type="ChEBI" id="CHEBI:29035"/>
        <label>2</label>
    </ligand>
</feature>
<dbReference type="NCBIfam" id="TIGR01891">
    <property type="entry name" value="amidohydrolases"/>
    <property type="match status" value="1"/>
</dbReference>
<keyword evidence="5" id="KW-1185">Reference proteome</keyword>
<dbReference type="Pfam" id="PF07687">
    <property type="entry name" value="M20_dimer"/>
    <property type="match status" value="1"/>
</dbReference>
<evidence type="ECO:0000256" key="2">
    <source>
        <dbReference type="PIRSR" id="PIRSR005962-1"/>
    </source>
</evidence>
<protein>
    <submittedName>
        <fullName evidence="4">Hippurate hydrolase</fullName>
    </submittedName>
</protein>